<dbReference type="EMBL" id="GBRH01236518">
    <property type="protein sequence ID" value="JAD61377.1"/>
    <property type="molecule type" value="Transcribed_RNA"/>
</dbReference>
<proteinExistence type="predicted"/>
<evidence type="ECO:0000313" key="1">
    <source>
        <dbReference type="EMBL" id="JAD61377.1"/>
    </source>
</evidence>
<dbReference type="AlphaFoldDB" id="A0A0A9BQ24"/>
<accession>A0A0A9BQ24</accession>
<reference evidence="1" key="1">
    <citation type="submission" date="2014-09" db="EMBL/GenBank/DDBJ databases">
        <authorList>
            <person name="Magalhaes I.L.F."/>
            <person name="Oliveira U."/>
            <person name="Santos F.R."/>
            <person name="Vidigal T.H.D.A."/>
            <person name="Brescovit A.D."/>
            <person name="Santos A.J."/>
        </authorList>
    </citation>
    <scope>NUCLEOTIDE SEQUENCE</scope>
    <source>
        <tissue evidence="1">Shoot tissue taken approximately 20 cm above the soil surface</tissue>
    </source>
</reference>
<sequence length="33" mass="3836">MMCKIFRLKSMEPRSSNSSLHPNIYVKSTSFES</sequence>
<protein>
    <submittedName>
        <fullName evidence="1">Uncharacterized protein</fullName>
    </submittedName>
</protein>
<organism evidence="1">
    <name type="scientific">Arundo donax</name>
    <name type="common">Giant reed</name>
    <name type="synonym">Donax arundinaceus</name>
    <dbReference type="NCBI Taxonomy" id="35708"/>
    <lineage>
        <taxon>Eukaryota</taxon>
        <taxon>Viridiplantae</taxon>
        <taxon>Streptophyta</taxon>
        <taxon>Embryophyta</taxon>
        <taxon>Tracheophyta</taxon>
        <taxon>Spermatophyta</taxon>
        <taxon>Magnoliopsida</taxon>
        <taxon>Liliopsida</taxon>
        <taxon>Poales</taxon>
        <taxon>Poaceae</taxon>
        <taxon>PACMAD clade</taxon>
        <taxon>Arundinoideae</taxon>
        <taxon>Arundineae</taxon>
        <taxon>Arundo</taxon>
    </lineage>
</organism>
<name>A0A0A9BQ24_ARUDO</name>
<reference evidence="1" key="2">
    <citation type="journal article" date="2015" name="Data Brief">
        <title>Shoot transcriptome of the giant reed, Arundo donax.</title>
        <authorList>
            <person name="Barrero R.A."/>
            <person name="Guerrero F.D."/>
            <person name="Moolhuijzen P."/>
            <person name="Goolsby J.A."/>
            <person name="Tidwell J."/>
            <person name="Bellgard S.E."/>
            <person name="Bellgard M.I."/>
        </authorList>
    </citation>
    <scope>NUCLEOTIDE SEQUENCE</scope>
    <source>
        <tissue evidence="1">Shoot tissue taken approximately 20 cm above the soil surface</tissue>
    </source>
</reference>